<protein>
    <recommendedName>
        <fullName evidence="1 12">GTP 3',8-cyclase</fullName>
        <ecNumber evidence="1 12">4.1.99.22</ecNumber>
    </recommendedName>
    <alternativeName>
        <fullName evidence="12">Molybdenum cofactor biosynthesis protein A</fullName>
    </alternativeName>
</protein>
<dbReference type="GO" id="GO:0006777">
    <property type="term" value="P:Mo-molybdopterin cofactor biosynthetic process"/>
    <property type="evidence" value="ECO:0007669"/>
    <property type="project" value="UniProtKB-UniRule"/>
</dbReference>
<comment type="pathway">
    <text evidence="12">Cofactor biosynthesis; molybdopterin biosynthesis.</text>
</comment>
<organism evidence="14 15">
    <name type="scientific">Thalassotalea marina</name>
    <dbReference type="NCBI Taxonomy" id="1673741"/>
    <lineage>
        <taxon>Bacteria</taxon>
        <taxon>Pseudomonadati</taxon>
        <taxon>Pseudomonadota</taxon>
        <taxon>Gammaproteobacteria</taxon>
        <taxon>Alteromonadales</taxon>
        <taxon>Colwelliaceae</taxon>
        <taxon>Thalassotalea</taxon>
    </lineage>
</organism>
<dbReference type="PANTHER" id="PTHR22960:SF28">
    <property type="entry name" value="GTP 3',8-CYCLASE"/>
    <property type="match status" value="1"/>
</dbReference>
<feature type="binding site" evidence="12">
    <location>
        <begin position="257"/>
        <end position="259"/>
    </location>
    <ligand>
        <name>GTP</name>
        <dbReference type="ChEBI" id="CHEBI:37565"/>
    </ligand>
</feature>
<dbReference type="InterPro" id="IPR058240">
    <property type="entry name" value="rSAM_sf"/>
</dbReference>
<feature type="binding site" evidence="12">
    <location>
        <position position="255"/>
    </location>
    <ligand>
        <name>[4Fe-4S] cluster</name>
        <dbReference type="ChEBI" id="CHEBI:49883"/>
        <label>2</label>
        <note>4Fe-4S-substrate</note>
    </ligand>
</feature>
<evidence type="ECO:0000313" key="15">
    <source>
        <dbReference type="Proteomes" id="UP000623842"/>
    </source>
</evidence>
<dbReference type="Proteomes" id="UP000623842">
    <property type="component" value="Unassembled WGS sequence"/>
</dbReference>
<evidence type="ECO:0000256" key="6">
    <source>
        <dbReference type="ARBA" id="ARBA00023004"/>
    </source>
</evidence>
<feature type="binding site" evidence="12">
    <location>
        <position position="28"/>
    </location>
    <ligand>
        <name>[4Fe-4S] cluster</name>
        <dbReference type="ChEBI" id="CHEBI:49883"/>
        <label>1</label>
        <note>4Fe-4S-S-AdoMet</note>
    </ligand>
</feature>
<feature type="binding site" evidence="12">
    <location>
        <position position="25"/>
    </location>
    <ligand>
        <name>[4Fe-4S] cluster</name>
        <dbReference type="ChEBI" id="CHEBI:49883"/>
        <label>1</label>
        <note>4Fe-4S-S-AdoMet</note>
    </ligand>
</feature>
<keyword evidence="9 12" id="KW-0501">Molybdenum cofactor biosynthesis</keyword>
<dbReference type="SMART" id="SM00729">
    <property type="entry name" value="Elp3"/>
    <property type="match status" value="1"/>
</dbReference>
<dbReference type="Gene3D" id="3.20.20.70">
    <property type="entry name" value="Aldolase class I"/>
    <property type="match status" value="1"/>
</dbReference>
<dbReference type="HAMAP" id="MF_01225_B">
    <property type="entry name" value="MoaA_B"/>
    <property type="match status" value="1"/>
</dbReference>
<feature type="binding site" evidence="12">
    <location>
        <position position="269"/>
    </location>
    <ligand>
        <name>[4Fe-4S] cluster</name>
        <dbReference type="ChEBI" id="CHEBI:49883"/>
        <label>2</label>
        <note>4Fe-4S-substrate</note>
    </ligand>
</feature>
<dbReference type="SFLD" id="SFLDS00029">
    <property type="entry name" value="Radical_SAM"/>
    <property type="match status" value="1"/>
</dbReference>
<dbReference type="GO" id="GO:0005525">
    <property type="term" value="F:GTP binding"/>
    <property type="evidence" value="ECO:0007669"/>
    <property type="project" value="UniProtKB-UniRule"/>
</dbReference>
<dbReference type="NCBIfam" id="TIGR02666">
    <property type="entry name" value="moaA"/>
    <property type="match status" value="1"/>
</dbReference>
<comment type="subunit">
    <text evidence="12">Monomer and homodimer.</text>
</comment>
<evidence type="ECO:0000313" key="14">
    <source>
        <dbReference type="EMBL" id="GHF91934.1"/>
    </source>
</evidence>
<feature type="binding site" evidence="12">
    <location>
        <position position="67"/>
    </location>
    <ligand>
        <name>S-adenosyl-L-methionine</name>
        <dbReference type="ChEBI" id="CHEBI:59789"/>
    </ligand>
</feature>
<feature type="binding site" evidence="12">
    <location>
        <position position="14"/>
    </location>
    <ligand>
        <name>GTP</name>
        <dbReference type="ChEBI" id="CHEBI:37565"/>
    </ligand>
</feature>
<proteinExistence type="inferred from homology"/>
<comment type="catalytic activity">
    <reaction evidence="11 12">
        <text>GTP + AH2 + S-adenosyl-L-methionine = (8S)-3',8-cyclo-7,8-dihydroguanosine 5'-triphosphate + 5'-deoxyadenosine + L-methionine + A + H(+)</text>
        <dbReference type="Rhea" id="RHEA:49576"/>
        <dbReference type="ChEBI" id="CHEBI:13193"/>
        <dbReference type="ChEBI" id="CHEBI:15378"/>
        <dbReference type="ChEBI" id="CHEBI:17319"/>
        <dbReference type="ChEBI" id="CHEBI:17499"/>
        <dbReference type="ChEBI" id="CHEBI:37565"/>
        <dbReference type="ChEBI" id="CHEBI:57844"/>
        <dbReference type="ChEBI" id="CHEBI:59789"/>
        <dbReference type="ChEBI" id="CHEBI:131766"/>
        <dbReference type="EC" id="4.1.99.22"/>
    </reaction>
</comment>
<dbReference type="InterPro" id="IPR013785">
    <property type="entry name" value="Aldolase_TIM"/>
</dbReference>
<dbReference type="InterPro" id="IPR050105">
    <property type="entry name" value="MoCo_biosynth_MoaA/MoaC"/>
</dbReference>
<dbReference type="CDD" id="cd01335">
    <property type="entry name" value="Radical_SAM"/>
    <property type="match status" value="1"/>
</dbReference>
<dbReference type="GO" id="GO:0061799">
    <property type="term" value="F:cyclic pyranopterin monophosphate synthase activity"/>
    <property type="evidence" value="ECO:0007669"/>
    <property type="project" value="TreeGrafter"/>
</dbReference>
<dbReference type="InterPro" id="IPR007197">
    <property type="entry name" value="rSAM"/>
</dbReference>
<dbReference type="InterPro" id="IPR013483">
    <property type="entry name" value="MoaA"/>
</dbReference>
<comment type="function">
    <text evidence="12">Catalyzes the cyclization of GTP to (8S)-3',8-cyclo-7,8-dihydroguanosine 5'-triphosphate.</text>
</comment>
<keyword evidence="4 12" id="KW-0479">Metal-binding</keyword>
<evidence type="ECO:0000256" key="2">
    <source>
        <dbReference type="ARBA" id="ARBA00022485"/>
    </source>
</evidence>
<comment type="caution">
    <text evidence="14">The sequence shown here is derived from an EMBL/GenBank/DDBJ whole genome shotgun (WGS) entry which is preliminary data.</text>
</comment>
<sequence>MLIDTFGRKFNYLRLSITDVCNFRCNYCLPDGYDCDQERNFLTLNEIETLVTAFAQLGIKKIRITGGEPGLRKDLTDIISLCSQTPGIEKVALTTNGFNLARNATAWKAAGLNAINVSADSLDPRMFSAITGNQNLTDILHGVDVAQEAGIESLKLNAVLLKQFNYSQLQDYLDWIKDRNLTIRFIELMKTGDNQSFFRQNHVSGQEIKSLLLQQGWQQKLKHKLDGPAQEFFHPNSTGRIGLIMPYGKDFCDTCNRLRMSAIGKLHLCLFAEAGNNIRPWLTASDVEGCKQIIIDTLFDKKVAHQLQQGFVGGTKHLAMLGG</sequence>
<evidence type="ECO:0000256" key="7">
    <source>
        <dbReference type="ARBA" id="ARBA00023014"/>
    </source>
</evidence>
<dbReference type="InterPro" id="IPR006638">
    <property type="entry name" value="Elp3/MiaA/NifB-like_rSAM"/>
</dbReference>
<dbReference type="AlphaFoldDB" id="A0A919BIX6"/>
<evidence type="ECO:0000256" key="12">
    <source>
        <dbReference type="HAMAP-Rule" id="MF_01225"/>
    </source>
</evidence>
<dbReference type="EC" id="4.1.99.22" evidence="1 12"/>
<feature type="binding site" evidence="12">
    <location>
        <position position="118"/>
    </location>
    <ligand>
        <name>S-adenosyl-L-methionine</name>
        <dbReference type="ChEBI" id="CHEBI:59789"/>
    </ligand>
</feature>
<accession>A0A919BIX6</accession>
<dbReference type="InterPro" id="IPR040064">
    <property type="entry name" value="MoaA-like"/>
</dbReference>
<feature type="binding site" evidence="12">
    <location>
        <position position="63"/>
    </location>
    <ligand>
        <name>GTP</name>
        <dbReference type="ChEBI" id="CHEBI:37565"/>
    </ligand>
</feature>
<dbReference type="CDD" id="cd21117">
    <property type="entry name" value="Twitch_MoaA"/>
    <property type="match status" value="1"/>
</dbReference>
<dbReference type="InterPro" id="IPR000385">
    <property type="entry name" value="MoaA_NifB_PqqE_Fe-S-bd_CS"/>
</dbReference>
<dbReference type="SUPFAM" id="SSF102114">
    <property type="entry name" value="Radical SAM enzymes"/>
    <property type="match status" value="1"/>
</dbReference>
<feature type="binding site" evidence="12">
    <location>
        <position position="189"/>
    </location>
    <ligand>
        <name>S-adenosyl-L-methionine</name>
        <dbReference type="ChEBI" id="CHEBI:59789"/>
    </ligand>
</feature>
<keyword evidence="8 12" id="KW-0342">GTP-binding</keyword>
<evidence type="ECO:0000256" key="3">
    <source>
        <dbReference type="ARBA" id="ARBA00022691"/>
    </source>
</evidence>
<evidence type="ECO:0000259" key="13">
    <source>
        <dbReference type="PROSITE" id="PS51918"/>
    </source>
</evidence>
<name>A0A919BIX6_9GAMM</name>
<feature type="binding site" evidence="12">
    <location>
        <position position="27"/>
    </location>
    <ligand>
        <name>S-adenosyl-L-methionine</name>
        <dbReference type="ChEBI" id="CHEBI:59789"/>
    </ligand>
</feature>
<dbReference type="Pfam" id="PF06463">
    <property type="entry name" value="Mob_synth_C"/>
    <property type="match status" value="1"/>
</dbReference>
<keyword evidence="6 12" id="KW-0408">Iron</keyword>
<gene>
    <name evidence="12 14" type="primary">moaA</name>
    <name evidence="14" type="ORF">GCM10017161_19880</name>
</gene>
<dbReference type="GO" id="GO:1904047">
    <property type="term" value="F:S-adenosyl-L-methionine binding"/>
    <property type="evidence" value="ECO:0007669"/>
    <property type="project" value="UniProtKB-UniRule"/>
</dbReference>
<dbReference type="PROSITE" id="PS01305">
    <property type="entry name" value="MOAA_NIFB_PQQE"/>
    <property type="match status" value="1"/>
</dbReference>
<dbReference type="SFLD" id="SFLDG01386">
    <property type="entry name" value="main_SPASM_domain-containing"/>
    <property type="match status" value="1"/>
</dbReference>
<reference evidence="14" key="1">
    <citation type="journal article" date="2014" name="Int. J. Syst. Evol. Microbiol.">
        <title>Complete genome sequence of Corynebacterium casei LMG S-19264T (=DSM 44701T), isolated from a smear-ripened cheese.</title>
        <authorList>
            <consortium name="US DOE Joint Genome Institute (JGI-PGF)"/>
            <person name="Walter F."/>
            <person name="Albersmeier A."/>
            <person name="Kalinowski J."/>
            <person name="Ruckert C."/>
        </authorList>
    </citation>
    <scope>NUCLEOTIDE SEQUENCE</scope>
    <source>
        <strain evidence="14">KCTC 42731</strain>
    </source>
</reference>
<dbReference type="EMBL" id="BNCK01000004">
    <property type="protein sequence ID" value="GHF91934.1"/>
    <property type="molecule type" value="Genomic_DNA"/>
</dbReference>
<evidence type="ECO:0000256" key="8">
    <source>
        <dbReference type="ARBA" id="ARBA00023134"/>
    </source>
</evidence>
<keyword evidence="7 12" id="KW-0411">Iron-sulfur</keyword>
<evidence type="ECO:0000256" key="5">
    <source>
        <dbReference type="ARBA" id="ARBA00022741"/>
    </source>
</evidence>
<keyword evidence="3 12" id="KW-0949">S-adenosyl-L-methionine</keyword>
<dbReference type="Pfam" id="PF04055">
    <property type="entry name" value="Radical_SAM"/>
    <property type="match status" value="1"/>
</dbReference>
<keyword evidence="15" id="KW-1185">Reference proteome</keyword>
<dbReference type="SFLD" id="SFLDG01383">
    <property type="entry name" value="cyclic_pyranopterin_phosphate"/>
    <property type="match status" value="1"/>
</dbReference>
<evidence type="ECO:0000256" key="1">
    <source>
        <dbReference type="ARBA" id="ARBA00012167"/>
    </source>
</evidence>
<evidence type="ECO:0000256" key="4">
    <source>
        <dbReference type="ARBA" id="ARBA00022723"/>
    </source>
</evidence>
<dbReference type="PANTHER" id="PTHR22960">
    <property type="entry name" value="MOLYBDOPTERIN COFACTOR SYNTHESIS PROTEIN A"/>
    <property type="match status" value="1"/>
</dbReference>
<feature type="binding site" evidence="12">
    <location>
        <position position="21"/>
    </location>
    <ligand>
        <name>[4Fe-4S] cluster</name>
        <dbReference type="ChEBI" id="CHEBI:49883"/>
        <label>1</label>
        <note>4Fe-4S-S-AdoMet</note>
    </ligand>
</feature>
<feature type="binding site" evidence="12">
    <location>
        <position position="252"/>
    </location>
    <ligand>
        <name>[4Fe-4S] cluster</name>
        <dbReference type="ChEBI" id="CHEBI:49883"/>
        <label>2</label>
        <note>4Fe-4S-substrate</note>
    </ligand>
</feature>
<feature type="binding site" evidence="12">
    <location>
        <position position="155"/>
    </location>
    <ligand>
        <name>GTP</name>
        <dbReference type="ChEBI" id="CHEBI:37565"/>
    </ligand>
</feature>
<dbReference type="GO" id="GO:0051539">
    <property type="term" value="F:4 iron, 4 sulfur cluster binding"/>
    <property type="evidence" value="ECO:0007669"/>
    <property type="project" value="UniProtKB-UniRule"/>
</dbReference>
<reference evidence="14" key="2">
    <citation type="submission" date="2020-09" db="EMBL/GenBank/DDBJ databases">
        <authorList>
            <person name="Sun Q."/>
            <person name="Kim S."/>
        </authorList>
    </citation>
    <scope>NUCLEOTIDE SEQUENCE</scope>
    <source>
        <strain evidence="14">KCTC 42731</strain>
    </source>
</reference>
<comment type="cofactor">
    <cofactor evidence="12">
        <name>[4Fe-4S] cluster</name>
        <dbReference type="ChEBI" id="CHEBI:49883"/>
    </cofactor>
    <text evidence="12">Binds 2 [4Fe-4S] clusters. Binds 1 [4Fe-4S] cluster coordinated with 3 cysteines and an exchangeable S-adenosyl-L-methionine and 1 [4Fe-4S] cluster coordinated with 3 cysteines and the GTP-derived substrate.</text>
</comment>
<keyword evidence="2 12" id="KW-0004">4Fe-4S</keyword>
<evidence type="ECO:0000256" key="10">
    <source>
        <dbReference type="ARBA" id="ARBA00023239"/>
    </source>
</evidence>
<keyword evidence="10 12" id="KW-0456">Lyase</keyword>
<dbReference type="PROSITE" id="PS51918">
    <property type="entry name" value="RADICAL_SAM"/>
    <property type="match status" value="1"/>
</dbReference>
<feature type="binding site" evidence="12">
    <location>
        <position position="94"/>
    </location>
    <ligand>
        <name>GTP</name>
        <dbReference type="ChEBI" id="CHEBI:37565"/>
    </ligand>
</feature>
<dbReference type="InterPro" id="IPR010505">
    <property type="entry name" value="MoaA_twitch"/>
</dbReference>
<comment type="similarity">
    <text evidence="12">Belongs to the radical SAM superfamily. MoaA family.</text>
</comment>
<feature type="domain" description="Radical SAM core" evidence="13">
    <location>
        <begin position="5"/>
        <end position="229"/>
    </location>
</feature>
<dbReference type="SFLD" id="SFLDG01067">
    <property type="entry name" value="SPASM/twitch_domain_containing"/>
    <property type="match status" value="1"/>
</dbReference>
<dbReference type="RefSeq" id="WP_189769909.1">
    <property type="nucleotide sequence ID" value="NZ_BNCK01000004.1"/>
</dbReference>
<dbReference type="GO" id="GO:0046872">
    <property type="term" value="F:metal ion binding"/>
    <property type="evidence" value="ECO:0007669"/>
    <property type="project" value="UniProtKB-KW"/>
</dbReference>
<evidence type="ECO:0000256" key="11">
    <source>
        <dbReference type="ARBA" id="ARBA00048697"/>
    </source>
</evidence>
<keyword evidence="5 12" id="KW-0547">Nucleotide-binding</keyword>
<dbReference type="GO" id="GO:0061798">
    <property type="term" value="F:GTP 3',8'-cyclase activity"/>
    <property type="evidence" value="ECO:0007669"/>
    <property type="project" value="UniProtKB-UniRule"/>
</dbReference>
<evidence type="ECO:0000256" key="9">
    <source>
        <dbReference type="ARBA" id="ARBA00023150"/>
    </source>
</evidence>